<reference evidence="2 3" key="1">
    <citation type="journal article" date="2017" name="Curr. Biol.">
        <title>Genome architecture and evolution of a unichromosomal asexual nematode.</title>
        <authorList>
            <person name="Fradin H."/>
            <person name="Zegar C."/>
            <person name="Gutwein M."/>
            <person name="Lucas J."/>
            <person name="Kovtun M."/>
            <person name="Corcoran D."/>
            <person name="Baugh L.R."/>
            <person name="Kiontke K."/>
            <person name="Gunsalus K."/>
            <person name="Fitch D.H."/>
            <person name="Piano F."/>
        </authorList>
    </citation>
    <scope>NUCLEOTIDE SEQUENCE [LARGE SCALE GENOMIC DNA]</scope>
    <source>
        <strain evidence="2">PF1309</strain>
    </source>
</reference>
<dbReference type="STRING" id="2018661.A0A2A2LIH0"/>
<accession>A0A2A2LIH0</accession>
<organism evidence="2 3">
    <name type="scientific">Diploscapter pachys</name>
    <dbReference type="NCBI Taxonomy" id="2018661"/>
    <lineage>
        <taxon>Eukaryota</taxon>
        <taxon>Metazoa</taxon>
        <taxon>Ecdysozoa</taxon>
        <taxon>Nematoda</taxon>
        <taxon>Chromadorea</taxon>
        <taxon>Rhabditida</taxon>
        <taxon>Rhabditina</taxon>
        <taxon>Rhabditomorpha</taxon>
        <taxon>Rhabditoidea</taxon>
        <taxon>Rhabditidae</taxon>
        <taxon>Diploscapter</taxon>
    </lineage>
</organism>
<evidence type="ECO:0000313" key="2">
    <source>
        <dbReference type="EMBL" id="PAV85847.1"/>
    </source>
</evidence>
<gene>
    <name evidence="2" type="ORF">WR25_01955</name>
</gene>
<feature type="region of interest" description="Disordered" evidence="1">
    <location>
        <begin position="867"/>
        <end position="893"/>
    </location>
</feature>
<feature type="non-terminal residue" evidence="2">
    <location>
        <position position="1594"/>
    </location>
</feature>
<feature type="compositionally biased region" description="Low complexity" evidence="1">
    <location>
        <begin position="1248"/>
        <end position="1266"/>
    </location>
</feature>
<feature type="compositionally biased region" description="Basic and acidic residues" evidence="1">
    <location>
        <begin position="1320"/>
        <end position="1331"/>
    </location>
</feature>
<comment type="caution">
    <text evidence="2">The sequence shown here is derived from an EMBL/GenBank/DDBJ whole genome shotgun (WGS) entry which is preliminary data.</text>
</comment>
<dbReference type="Proteomes" id="UP000218231">
    <property type="component" value="Unassembled WGS sequence"/>
</dbReference>
<dbReference type="OrthoDB" id="5877502at2759"/>
<evidence type="ECO:0000256" key="1">
    <source>
        <dbReference type="SAM" id="MobiDB-lite"/>
    </source>
</evidence>
<feature type="region of interest" description="Disordered" evidence="1">
    <location>
        <begin position="1239"/>
        <end position="1334"/>
    </location>
</feature>
<feature type="region of interest" description="Disordered" evidence="1">
    <location>
        <begin position="592"/>
        <end position="611"/>
    </location>
</feature>
<proteinExistence type="predicted"/>
<keyword evidence="3" id="KW-1185">Reference proteome</keyword>
<feature type="region of interest" description="Disordered" evidence="1">
    <location>
        <begin position="1573"/>
        <end position="1594"/>
    </location>
</feature>
<name>A0A2A2LIH0_9BILA</name>
<sequence length="1594" mass="182161">MSVWSRENECTLCHEKCEGEARQREHEKSSKHGKKVMVDIYFKEFGDGSRFVDEASNLVKRYRISGDRHLGLDWIHELHLPFSNDTLWACSICNESGANYEEADGHLFSLEHIRNHVNENDIENDVLPSDDKYTAYEKLLALRNEIIQKQSENGEEMAKPEVVKLSLQKSDIFKRLGLTEEASALFEIKKIPDMPKFAILQCDVCYQLLPVSAGKKVVIAQIYSAHECTDDHRRYNLMKGVLNQFEPRDIEDEELTNSKKPYTWREANGVYYGPMCGTMYLVVTDTEQFCTLCCCIVEKVEEHFTSEKHIAAYLALEQPIGVYRLLQLSERTRREQLLRLCNTSNLRNGKCMQIKCPRLPTLLKFLALPEAHRLPTVMPELIDQGDGDYGLKCMQCTTMLKVPAQELEGGARIWNSHIESEMHIAAAVTCSRRRFLDRFYVPAISTFKLDKTELHGKWEKQSIGQGANCMEIYTQTQCDVGLECIVDDLEREEISCMLCTRTFKKTTPEAATVINRHLRSFMHVYRYFYFTNPQLCSIFTEQESDAASQEFLLDCLRREPPRPNHLIRLYSPDLCLELDDLPRVPFDMIKSEPTAETENEIENGEKKEGAEDGNVQVETVMVSLRDAFQGLNIRLIDVSRDSKKTISKILCRCLECNLAFVLHKDRLKEDLYDNHINTAEHRRRKEEYQANQFAPKDFMEEFSGHTVKPYPQQKEDKAVWLPNGQYVLSVVGLEYIVEKRIEVPQENPPEMPPEGGEREPEPAEKIVNFYCKCCCVNFPLKSFHLENHVRSYEHIINYLNVNSPQTLWELDMIRGIFRGVDGKKADEEVKKAIVTFVKDLKPPATYCIAVYDPAGVMHLKKEDAWKKAQARQREAHQESERKKATEERIKKDKERQELKAQIYEEKVKKMTEAAEQKKKIDERLKAIKEQQEMELEKRRQEKAKRDEQERKLDALNRIIEEDAAKKSKLVRSQDPEAEAKRNMAHYRMQDVKKQLEAKKGILLKDSKEATIDEPKLVIPAKLTESMQLKNAQQSRLQAELDMQQKSLAASSAVVPNLSQPPPSLPPTSLPPPTVVQLPITSMPPPPSIAPAALVPQMNQINRPPPFQTPIWGMPQQQQQPVGINFGVPPPTQPQLVQPQLAQPVVQQIQAGMQQFVQPALVQPTLAQPVVPQVQSQHQNLSAPGILAPHQLLRMGNPGPFGFAPTSAPLQQPSVPASGFNVPPPGWGLAQSVVSSASLSFQPVPPPVSAATLSSLPSTSQAQPPQQRQELHFDPKPHFSNYVPKIERIPQYPTKDEDGVPMSESDDNDDSVKSASPSPSRNKEEPEEKVIGRPDIAPEVMWPVKRISLSMRKPDPAIMTLKNRTELEKMLLKNGFEKTPTGELPMQFNKKALKTKGAVGIENLYEIVCVDLPELDTMYCVECRVWDTFQNMIEHLASEDHQLTFLLKNHRYLHDQVTREDNAAMKRVTLQQFCQTIQQQTRQETVSQRFRTLIDKAVIVKYCPEFTDNVAYEWLGYAIFEKYIFSHPQSGSFCAIWKVPIASLSEAIEFPLPVQNEQEKKKKQVKVPVRQVETLQEQNPKPKQGEEIPIQVSKI</sequence>
<feature type="region of interest" description="Disordered" evidence="1">
    <location>
        <begin position="1198"/>
        <end position="1218"/>
    </location>
</feature>
<dbReference type="EMBL" id="LIAE01006718">
    <property type="protein sequence ID" value="PAV85847.1"/>
    <property type="molecule type" value="Genomic_DNA"/>
</dbReference>
<protein>
    <submittedName>
        <fullName evidence="2">Uncharacterized protein</fullName>
    </submittedName>
</protein>
<evidence type="ECO:0000313" key="3">
    <source>
        <dbReference type="Proteomes" id="UP000218231"/>
    </source>
</evidence>